<dbReference type="GeneID" id="97987896"/>
<dbReference type="SUPFAM" id="SSF52540">
    <property type="entry name" value="P-loop containing nucleoside triphosphate hydrolases"/>
    <property type="match status" value="1"/>
</dbReference>
<dbReference type="Proteomes" id="UP000260812">
    <property type="component" value="Unassembled WGS sequence"/>
</dbReference>
<dbReference type="EMBL" id="QVLV01000008">
    <property type="protein sequence ID" value="RGE59845.1"/>
    <property type="molecule type" value="Genomic_DNA"/>
</dbReference>
<dbReference type="OrthoDB" id="9804819at2"/>
<dbReference type="InterPro" id="IPR003439">
    <property type="entry name" value="ABC_transporter-like_ATP-bd"/>
</dbReference>
<dbReference type="InterPro" id="IPR027417">
    <property type="entry name" value="P-loop_NTPase"/>
</dbReference>
<dbReference type="InterPro" id="IPR017871">
    <property type="entry name" value="ABC_transporter-like_CS"/>
</dbReference>
<dbReference type="PANTHER" id="PTHR42939">
    <property type="entry name" value="ABC TRANSPORTER ATP-BINDING PROTEIN ALBC-RELATED"/>
    <property type="match status" value="1"/>
</dbReference>
<dbReference type="EMBL" id="QVLU01000010">
    <property type="protein sequence ID" value="RGE71380.1"/>
    <property type="molecule type" value="Genomic_DNA"/>
</dbReference>
<keyword evidence="7" id="KW-1185">Reference proteome</keyword>
<organism evidence="5 7">
    <name type="scientific">Eisenbergiella massiliensis</name>
    <dbReference type="NCBI Taxonomy" id="1720294"/>
    <lineage>
        <taxon>Bacteria</taxon>
        <taxon>Bacillati</taxon>
        <taxon>Bacillota</taxon>
        <taxon>Clostridia</taxon>
        <taxon>Lachnospirales</taxon>
        <taxon>Lachnospiraceae</taxon>
        <taxon>Eisenbergiella</taxon>
    </lineage>
</organism>
<dbReference type="PROSITE" id="PS00211">
    <property type="entry name" value="ABC_TRANSPORTER_1"/>
    <property type="match status" value="1"/>
</dbReference>
<dbReference type="Proteomes" id="UP000261166">
    <property type="component" value="Unassembled WGS sequence"/>
</dbReference>
<dbReference type="InterPro" id="IPR051782">
    <property type="entry name" value="ABC_Transporter_VariousFunc"/>
</dbReference>
<dbReference type="CDD" id="cd03230">
    <property type="entry name" value="ABC_DR_subfamily_A"/>
    <property type="match status" value="1"/>
</dbReference>
<dbReference type="AlphaFoldDB" id="A0A3E3I449"/>
<sequence length="291" mass="32946">MDSMLHVEALEKSYADFRLDNISFDLPEGYIMGLIGPNGSGKTTTIKAILNMTEREGGKITVFGKDNIASEQEIKKDIGAVFDSSSFVDEWTMADVEKAYTLFYPAWDSEKYWSLLSRFRIGKTKKVKELSKGMQMKLMLACAFSYDARLLILDEPTSGLDPVSRDELLDILCEYIEDGRRSVLFSTHITPDLEKIADYITYIHLGQLIFTGTKEDFADSFRVVRGDRKELTPRLEARLIGLRTFPTGFEALIRKEDLAAAGRLECVPASIDDIVVFMSRQTDRNSQEENI</sequence>
<feature type="domain" description="ABC transporter" evidence="4">
    <location>
        <begin position="5"/>
        <end position="230"/>
    </location>
</feature>
<keyword evidence="3 5" id="KW-0067">ATP-binding</keyword>
<evidence type="ECO:0000256" key="1">
    <source>
        <dbReference type="ARBA" id="ARBA00022448"/>
    </source>
</evidence>
<evidence type="ECO:0000256" key="2">
    <source>
        <dbReference type="ARBA" id="ARBA00022741"/>
    </source>
</evidence>
<dbReference type="GO" id="GO:0016887">
    <property type="term" value="F:ATP hydrolysis activity"/>
    <property type="evidence" value="ECO:0007669"/>
    <property type="project" value="InterPro"/>
</dbReference>
<dbReference type="Gene3D" id="3.40.50.300">
    <property type="entry name" value="P-loop containing nucleotide triphosphate hydrolases"/>
    <property type="match status" value="1"/>
</dbReference>
<dbReference type="Pfam" id="PF00005">
    <property type="entry name" value="ABC_tran"/>
    <property type="match status" value="1"/>
</dbReference>
<evidence type="ECO:0000259" key="4">
    <source>
        <dbReference type="PROSITE" id="PS50893"/>
    </source>
</evidence>
<protein>
    <submittedName>
        <fullName evidence="5">ABC transporter ATP-binding protein</fullName>
    </submittedName>
</protein>
<name>A0A3E3I449_9FIRM</name>
<evidence type="ECO:0000313" key="5">
    <source>
        <dbReference type="EMBL" id="RGE59845.1"/>
    </source>
</evidence>
<dbReference type="PROSITE" id="PS50893">
    <property type="entry name" value="ABC_TRANSPORTER_2"/>
    <property type="match status" value="1"/>
</dbReference>
<evidence type="ECO:0000313" key="7">
    <source>
        <dbReference type="Proteomes" id="UP000260812"/>
    </source>
</evidence>
<dbReference type="InterPro" id="IPR003593">
    <property type="entry name" value="AAA+_ATPase"/>
</dbReference>
<dbReference type="GO" id="GO:0005524">
    <property type="term" value="F:ATP binding"/>
    <property type="evidence" value="ECO:0007669"/>
    <property type="project" value="UniProtKB-KW"/>
</dbReference>
<comment type="caution">
    <text evidence="5">The sequence shown here is derived from an EMBL/GenBank/DDBJ whole genome shotgun (WGS) entry which is preliminary data.</text>
</comment>
<reference evidence="5 8" key="1">
    <citation type="submission" date="2018-08" db="EMBL/GenBank/DDBJ databases">
        <title>A genome reference for cultivated species of the human gut microbiota.</title>
        <authorList>
            <person name="Zou Y."/>
            <person name="Xue W."/>
            <person name="Luo G."/>
        </authorList>
    </citation>
    <scope>NUCLEOTIDE SEQUENCE [LARGE SCALE GENOMIC DNA]</scope>
    <source>
        <strain evidence="6 8">AF26-4BH</strain>
        <strain evidence="5">TF05-5AC</strain>
    </source>
</reference>
<dbReference type="SMART" id="SM00382">
    <property type="entry name" value="AAA"/>
    <property type="match status" value="1"/>
</dbReference>
<keyword evidence="2" id="KW-0547">Nucleotide-binding</keyword>
<accession>A0A3E3I449</accession>
<evidence type="ECO:0000313" key="6">
    <source>
        <dbReference type="EMBL" id="RGE71380.1"/>
    </source>
</evidence>
<evidence type="ECO:0000256" key="3">
    <source>
        <dbReference type="ARBA" id="ARBA00022840"/>
    </source>
</evidence>
<dbReference type="RefSeq" id="WP_021634961.1">
    <property type="nucleotide sequence ID" value="NZ_CALBAU010000056.1"/>
</dbReference>
<gene>
    <name evidence="6" type="ORF">DWY69_12245</name>
    <name evidence="5" type="ORF">DXC51_13705</name>
</gene>
<keyword evidence="1" id="KW-0813">Transport</keyword>
<evidence type="ECO:0000313" key="8">
    <source>
        <dbReference type="Proteomes" id="UP000261166"/>
    </source>
</evidence>
<proteinExistence type="predicted"/>
<dbReference type="PANTHER" id="PTHR42939:SF3">
    <property type="entry name" value="ABC TRANSPORTER ATP-BINDING COMPONENT"/>
    <property type="match status" value="1"/>
</dbReference>